<dbReference type="InterPro" id="IPR027417">
    <property type="entry name" value="P-loop_NTPase"/>
</dbReference>
<evidence type="ECO:0000256" key="5">
    <source>
        <dbReference type="ARBA" id="ARBA00022801"/>
    </source>
</evidence>
<dbReference type="GO" id="GO:0005524">
    <property type="term" value="F:ATP binding"/>
    <property type="evidence" value="ECO:0007669"/>
    <property type="project" value="UniProtKB-UniRule"/>
</dbReference>
<proteinExistence type="inferred from homology"/>
<keyword evidence="3 12" id="KW-0235">DNA replication</keyword>
<dbReference type="InterPro" id="IPR016136">
    <property type="entry name" value="DNA_helicase_N/primase_C"/>
</dbReference>
<dbReference type="GO" id="GO:0016887">
    <property type="term" value="F:ATP hydrolysis activity"/>
    <property type="evidence" value="ECO:0007669"/>
    <property type="project" value="RHEA"/>
</dbReference>
<dbReference type="InterPro" id="IPR007693">
    <property type="entry name" value="DNA_helicase_DnaB-like_N"/>
</dbReference>
<reference evidence="14 15" key="1">
    <citation type="submission" date="2016-10" db="EMBL/GenBank/DDBJ databases">
        <authorList>
            <person name="Varghese N."/>
            <person name="Submissions S."/>
        </authorList>
    </citation>
    <scope>NUCLEOTIDE SEQUENCE [LARGE SCALE GENOMIC DNA]</scope>
    <source>
        <strain evidence="14 15">IBRC-M10081</strain>
    </source>
</reference>
<keyword evidence="4 12" id="KW-0547">Nucleotide-binding</keyword>
<comment type="similarity">
    <text evidence="1 12">Belongs to the helicase family. DnaB subfamily.</text>
</comment>
<evidence type="ECO:0000256" key="8">
    <source>
        <dbReference type="ARBA" id="ARBA00023125"/>
    </source>
</evidence>
<name>A0A662Z247_9STAP</name>
<dbReference type="EC" id="5.6.2.3" evidence="11 12"/>
<evidence type="ECO:0000256" key="2">
    <source>
        <dbReference type="ARBA" id="ARBA00022515"/>
    </source>
</evidence>
<dbReference type="FunFam" id="3.40.50.300:FF:000076">
    <property type="entry name" value="Replicative DNA helicase"/>
    <property type="match status" value="1"/>
</dbReference>
<keyword evidence="9" id="KW-0413">Isomerase</keyword>
<dbReference type="AlphaFoldDB" id="A0A662Z247"/>
<dbReference type="SUPFAM" id="SSF52540">
    <property type="entry name" value="P-loop containing nucleoside triphosphate hydrolases"/>
    <property type="match status" value="1"/>
</dbReference>
<evidence type="ECO:0000256" key="6">
    <source>
        <dbReference type="ARBA" id="ARBA00022806"/>
    </source>
</evidence>
<dbReference type="GO" id="GO:0003677">
    <property type="term" value="F:DNA binding"/>
    <property type="evidence" value="ECO:0007669"/>
    <property type="project" value="UniProtKB-UniRule"/>
</dbReference>
<organism evidence="14 15">
    <name type="scientific">Aliicoccus persicus</name>
    <dbReference type="NCBI Taxonomy" id="930138"/>
    <lineage>
        <taxon>Bacteria</taxon>
        <taxon>Bacillati</taxon>
        <taxon>Bacillota</taxon>
        <taxon>Bacilli</taxon>
        <taxon>Bacillales</taxon>
        <taxon>Staphylococcaceae</taxon>
        <taxon>Aliicoccus</taxon>
    </lineage>
</organism>
<dbReference type="PROSITE" id="PS51199">
    <property type="entry name" value="SF4_HELICASE"/>
    <property type="match status" value="1"/>
</dbReference>
<dbReference type="PANTHER" id="PTHR30153:SF2">
    <property type="entry name" value="REPLICATIVE DNA HELICASE"/>
    <property type="match status" value="1"/>
</dbReference>
<keyword evidence="7 12" id="KW-0067">ATP-binding</keyword>
<keyword evidence="8 12" id="KW-0238">DNA-binding</keyword>
<keyword evidence="15" id="KW-1185">Reference proteome</keyword>
<dbReference type="NCBIfam" id="TIGR00665">
    <property type="entry name" value="DnaB"/>
    <property type="match status" value="1"/>
</dbReference>
<evidence type="ECO:0000256" key="4">
    <source>
        <dbReference type="ARBA" id="ARBA00022741"/>
    </source>
</evidence>
<dbReference type="GO" id="GO:0006269">
    <property type="term" value="P:DNA replication, synthesis of primer"/>
    <property type="evidence" value="ECO:0007669"/>
    <property type="project" value="UniProtKB-UniRule"/>
</dbReference>
<dbReference type="Gene3D" id="3.40.50.300">
    <property type="entry name" value="P-loop containing nucleotide triphosphate hydrolases"/>
    <property type="match status" value="1"/>
</dbReference>
<dbReference type="PANTHER" id="PTHR30153">
    <property type="entry name" value="REPLICATIVE DNA HELICASE DNAB"/>
    <property type="match status" value="1"/>
</dbReference>
<dbReference type="GO" id="GO:0043139">
    <property type="term" value="F:5'-3' DNA helicase activity"/>
    <property type="evidence" value="ECO:0007669"/>
    <property type="project" value="UniProtKB-EC"/>
</dbReference>
<dbReference type="GO" id="GO:1990077">
    <property type="term" value="C:primosome complex"/>
    <property type="evidence" value="ECO:0007669"/>
    <property type="project" value="UniProtKB-UniRule"/>
</dbReference>
<dbReference type="Pfam" id="PF03796">
    <property type="entry name" value="DnaB_C"/>
    <property type="match status" value="1"/>
</dbReference>
<dbReference type="NCBIfam" id="NF004384">
    <property type="entry name" value="PRK05748.1"/>
    <property type="match status" value="1"/>
</dbReference>
<dbReference type="OrthoDB" id="9773982at2"/>
<evidence type="ECO:0000313" key="15">
    <source>
        <dbReference type="Proteomes" id="UP000243605"/>
    </source>
</evidence>
<evidence type="ECO:0000256" key="7">
    <source>
        <dbReference type="ARBA" id="ARBA00022840"/>
    </source>
</evidence>
<feature type="domain" description="SF4 helicase" evidence="13">
    <location>
        <begin position="175"/>
        <end position="452"/>
    </location>
</feature>
<keyword evidence="5 12" id="KW-0378">Hydrolase</keyword>
<dbReference type="GO" id="GO:0042802">
    <property type="term" value="F:identical protein binding"/>
    <property type="evidence" value="ECO:0007669"/>
    <property type="project" value="UniProtKB-ARBA"/>
</dbReference>
<dbReference type="SUPFAM" id="SSF48024">
    <property type="entry name" value="N-terminal domain of DnaB helicase"/>
    <property type="match status" value="1"/>
</dbReference>
<dbReference type="CDD" id="cd00984">
    <property type="entry name" value="DnaB_C"/>
    <property type="match status" value="1"/>
</dbReference>
<comment type="function">
    <text evidence="12">The main replicative DNA helicase, it participates in initiation and elongation during chromosome replication. Travels ahead of the DNA replisome, separating dsDNA into templates for DNA synthesis. A processive ATP-dependent 5'-3' DNA helicase it has DNA-dependent ATPase activity.</text>
</comment>
<evidence type="ECO:0000256" key="1">
    <source>
        <dbReference type="ARBA" id="ARBA00008428"/>
    </source>
</evidence>
<evidence type="ECO:0000259" key="13">
    <source>
        <dbReference type="PROSITE" id="PS51199"/>
    </source>
</evidence>
<dbReference type="RefSeq" id="WP_091474173.1">
    <property type="nucleotide sequence ID" value="NZ_FOIT01000002.1"/>
</dbReference>
<gene>
    <name evidence="14" type="ORF">SAMN05192557_0827</name>
</gene>
<dbReference type="GO" id="GO:0005829">
    <property type="term" value="C:cytosol"/>
    <property type="evidence" value="ECO:0007669"/>
    <property type="project" value="TreeGrafter"/>
</dbReference>
<evidence type="ECO:0000313" key="14">
    <source>
        <dbReference type="EMBL" id="SEV92910.1"/>
    </source>
</evidence>
<dbReference type="Gene3D" id="1.10.860.10">
    <property type="entry name" value="DNAb Helicase, Chain A"/>
    <property type="match status" value="1"/>
</dbReference>
<dbReference type="InterPro" id="IPR036185">
    <property type="entry name" value="DNA_heli_DnaB-like_N_sf"/>
</dbReference>
<keyword evidence="6 12" id="KW-0347">Helicase</keyword>
<keyword evidence="2 12" id="KW-0639">Primosome</keyword>
<accession>A0A662Z247</accession>
<dbReference type="InterPro" id="IPR007692">
    <property type="entry name" value="DNA_helicase_DnaB"/>
</dbReference>
<comment type="catalytic activity">
    <reaction evidence="10 12">
        <text>ATP + H2O = ADP + phosphate + H(+)</text>
        <dbReference type="Rhea" id="RHEA:13065"/>
        <dbReference type="ChEBI" id="CHEBI:15377"/>
        <dbReference type="ChEBI" id="CHEBI:15378"/>
        <dbReference type="ChEBI" id="CHEBI:30616"/>
        <dbReference type="ChEBI" id="CHEBI:43474"/>
        <dbReference type="ChEBI" id="CHEBI:456216"/>
        <dbReference type="EC" id="5.6.2.3"/>
    </reaction>
</comment>
<evidence type="ECO:0000256" key="11">
    <source>
        <dbReference type="NCBIfam" id="TIGR00665"/>
    </source>
</evidence>
<protein>
    <recommendedName>
        <fullName evidence="11 12">Replicative DNA helicase</fullName>
        <ecNumber evidence="11 12">5.6.2.3</ecNumber>
    </recommendedName>
</protein>
<dbReference type="Pfam" id="PF00772">
    <property type="entry name" value="DnaB"/>
    <property type="match status" value="1"/>
</dbReference>
<evidence type="ECO:0000256" key="10">
    <source>
        <dbReference type="ARBA" id="ARBA00048954"/>
    </source>
</evidence>
<evidence type="ECO:0000256" key="9">
    <source>
        <dbReference type="ARBA" id="ARBA00023235"/>
    </source>
</evidence>
<dbReference type="InterPro" id="IPR007694">
    <property type="entry name" value="DNA_helicase_DnaB-like_C"/>
</dbReference>
<evidence type="ECO:0000256" key="3">
    <source>
        <dbReference type="ARBA" id="ARBA00022705"/>
    </source>
</evidence>
<dbReference type="Proteomes" id="UP000243605">
    <property type="component" value="Unassembled WGS sequence"/>
</dbReference>
<dbReference type="EMBL" id="FOIT01000002">
    <property type="protein sequence ID" value="SEV92910.1"/>
    <property type="molecule type" value="Genomic_DNA"/>
</dbReference>
<sequence length="455" mass="51481">MQPNQQLPHDLQAEMSVLGALLMNEQLLYSDVVPLEPDDFFDQRFKEIYGAILRLNENNKPVDATTVVDQLQEDQKLQFVDPGLLIEIMDATPTIRNYPDYVAIVKEHSTRRTLIDTAEMIIENSKNASVELEDVLTDAESSVMRVSQATSKNDFRRMDTILPELYQHAEEINKTKGEVTGIPSGYRAIDSMTSGFGRNDLIILAARPSMGKTAFALNIAEHVGSSDQNYNVAVFSLEMGAEQLVSRMIASKGNIDASKLRAGGFDRDDWAKFQMAIRELSRSRIFIDDTPGIRINEIRSKCVRLKQQEKHLDMIIIDYLQLIQGSSTRRNENRQQEVSEISRMLKGLAREIGAPVIALSQLSRGVESRQDKRPMMSDLRESGSIEQDADIVSFLYRDDYYNRGEGEEGDASQLDTSEVELLIAKHRNGPTGTAKLIFNKKYSKFLDQENFDREI</sequence>
<evidence type="ECO:0000256" key="12">
    <source>
        <dbReference type="RuleBase" id="RU362085"/>
    </source>
</evidence>